<comment type="similarity">
    <text evidence="1">Belongs to the FAM219 family.</text>
</comment>
<feature type="compositionally biased region" description="Basic and acidic residues" evidence="2">
    <location>
        <begin position="1"/>
        <end position="20"/>
    </location>
</feature>
<name>A0A6P3H4S8_BISBB</name>
<dbReference type="CTD" id="203259"/>
<keyword evidence="3" id="KW-1185">Reference proteome</keyword>
<dbReference type="AlphaFoldDB" id="A0A6P3H4S8"/>
<evidence type="ECO:0000256" key="2">
    <source>
        <dbReference type="SAM" id="MobiDB-lite"/>
    </source>
</evidence>
<gene>
    <name evidence="4" type="primary">FAM219A</name>
</gene>
<feature type="region of interest" description="Disordered" evidence="2">
    <location>
        <begin position="233"/>
        <end position="297"/>
    </location>
</feature>
<dbReference type="Proteomes" id="UP000515208">
    <property type="component" value="Unplaced"/>
</dbReference>
<feature type="compositionally biased region" description="Polar residues" evidence="2">
    <location>
        <begin position="246"/>
        <end position="260"/>
    </location>
</feature>
<feature type="region of interest" description="Disordered" evidence="2">
    <location>
        <begin position="1"/>
        <end position="26"/>
    </location>
</feature>
<reference evidence="4" key="1">
    <citation type="submission" date="2025-08" db="UniProtKB">
        <authorList>
            <consortium name="RefSeq"/>
        </authorList>
    </citation>
    <scope>IDENTIFICATION</scope>
    <source>
        <tissue evidence="4">Blood</tissue>
    </source>
</reference>
<organism evidence="3 4">
    <name type="scientific">Bison bison bison</name>
    <name type="common">North American plains bison</name>
    <dbReference type="NCBI Taxonomy" id="43346"/>
    <lineage>
        <taxon>Eukaryota</taxon>
        <taxon>Metazoa</taxon>
        <taxon>Chordata</taxon>
        <taxon>Craniata</taxon>
        <taxon>Vertebrata</taxon>
        <taxon>Euteleostomi</taxon>
        <taxon>Mammalia</taxon>
        <taxon>Eutheria</taxon>
        <taxon>Laurasiatheria</taxon>
        <taxon>Artiodactyla</taxon>
        <taxon>Ruminantia</taxon>
        <taxon>Pecora</taxon>
        <taxon>Bovidae</taxon>
        <taxon>Bovinae</taxon>
        <taxon>Bison</taxon>
    </lineage>
</organism>
<proteinExistence type="inferred from homology"/>
<dbReference type="Pfam" id="PF15260">
    <property type="entry name" value="FAM219A"/>
    <property type="match status" value="1"/>
</dbReference>
<evidence type="ECO:0000313" key="3">
    <source>
        <dbReference type="Proteomes" id="UP000515208"/>
    </source>
</evidence>
<dbReference type="PANTHER" id="PTHR31281:SF0">
    <property type="entry name" value="PROTEIN FAM219A"/>
    <property type="match status" value="1"/>
</dbReference>
<feature type="compositionally biased region" description="Low complexity" evidence="2">
    <location>
        <begin position="182"/>
        <end position="192"/>
    </location>
</feature>
<accession>A0A6P3H4S8</accession>
<evidence type="ECO:0000256" key="1">
    <source>
        <dbReference type="ARBA" id="ARBA00010549"/>
    </source>
</evidence>
<dbReference type="KEGG" id="bbis:104988747"/>
<dbReference type="OrthoDB" id="6119141at2759"/>
<evidence type="ECO:0000313" key="4">
    <source>
        <dbReference type="RefSeq" id="XP_010838478.1"/>
    </source>
</evidence>
<dbReference type="PANTHER" id="PTHR31281">
    <property type="entry name" value="PROTEIN FAM219A"/>
    <property type="match status" value="1"/>
</dbReference>
<sequence length="365" mass="39409">MWDDSKGACKGGEHCQRRQAEGATRSAVGWNRAGAQWCTTLVEAHSGERKGTVTGHRRRQAQGARMGGWGCRSREEESTAARWRIRGSDERARNRRERGRGRTGAACAHRFGRARSILGLRAGSPCWAPILPAVRESGKNDVIAAGAEGMEGGGPCTEAGLGETIPTGVGSREKYPQRTGENSPLCSPPNSSLSPCFLPQDPAAASISDGDCDAQEGESVAMNYKPSPLQVKLEKQRELARKGSLKNGSMGSPVNQQPKKNNVMARTRLVVPNKGYSSLDQSPDEKPLVALDTDSDDDFDMSRYSSSGYSSAEQINQDLNIQLLKDGYRLDEIPDDEDLDLIPPKSVNPTCMCCQATSSTACHIQ</sequence>
<dbReference type="RefSeq" id="XP_010838478.1">
    <property type="nucleotide sequence ID" value="XM_010840176.1"/>
</dbReference>
<feature type="region of interest" description="Disordered" evidence="2">
    <location>
        <begin position="151"/>
        <end position="192"/>
    </location>
</feature>
<dbReference type="InterPro" id="IPR029339">
    <property type="entry name" value="FAM219"/>
</dbReference>
<dbReference type="GeneID" id="104988747"/>
<protein>
    <submittedName>
        <fullName evidence="4">Protein FAM219A</fullName>
    </submittedName>
</protein>